<protein>
    <recommendedName>
        <fullName evidence="4">AA1-like domain-containing protein</fullName>
    </recommendedName>
</protein>
<dbReference type="AlphaFoldDB" id="A0AAV9JJ50"/>
<accession>A0AAV9JJ50</accession>
<reference evidence="2 3" key="1">
    <citation type="submission" date="2021-11" db="EMBL/GenBank/DDBJ databases">
        <title>Black yeast isolated from Biological Soil Crust.</title>
        <authorList>
            <person name="Kurbessoian T."/>
        </authorList>
    </citation>
    <scope>NUCLEOTIDE SEQUENCE [LARGE SCALE GENOMIC DNA]</scope>
    <source>
        <strain evidence="2 3">CCFEE 5522</strain>
    </source>
</reference>
<dbReference type="EMBL" id="JAVFHQ010000020">
    <property type="protein sequence ID" value="KAK4545290.1"/>
    <property type="molecule type" value="Genomic_DNA"/>
</dbReference>
<proteinExistence type="predicted"/>
<keyword evidence="1" id="KW-0732">Signal</keyword>
<feature type="chain" id="PRO_5043821551" description="AA1-like domain-containing protein" evidence="1">
    <location>
        <begin position="20"/>
        <end position="166"/>
    </location>
</feature>
<evidence type="ECO:0000256" key="1">
    <source>
        <dbReference type="SAM" id="SignalP"/>
    </source>
</evidence>
<sequence length="166" mass="18394">MHAITFTFILSGLFTATIAARAVTTTPPFEVTRAKIHQVQGCNTTFEFMVYDPDPLTNATAKCSYTWKTGSSAYPQAEYSPCSNSSFAWNMASYEDIYSFVLGIEHVFTDPAIGAYPYDEVTNFGKANVSTPDSLWCIADDEQTLCEQHVNVTVKAPIYATIAKRR</sequence>
<evidence type="ECO:0000313" key="3">
    <source>
        <dbReference type="Proteomes" id="UP001324427"/>
    </source>
</evidence>
<evidence type="ECO:0008006" key="4">
    <source>
        <dbReference type="Google" id="ProtNLM"/>
    </source>
</evidence>
<evidence type="ECO:0000313" key="2">
    <source>
        <dbReference type="EMBL" id="KAK4545290.1"/>
    </source>
</evidence>
<keyword evidence="3" id="KW-1185">Reference proteome</keyword>
<comment type="caution">
    <text evidence="2">The sequence shown here is derived from an EMBL/GenBank/DDBJ whole genome shotgun (WGS) entry which is preliminary data.</text>
</comment>
<dbReference type="Proteomes" id="UP001324427">
    <property type="component" value="Unassembled WGS sequence"/>
</dbReference>
<name>A0AAV9JJ50_9PEZI</name>
<feature type="signal peptide" evidence="1">
    <location>
        <begin position="1"/>
        <end position="19"/>
    </location>
</feature>
<gene>
    <name evidence="2" type="ORF">LTR36_003470</name>
</gene>
<organism evidence="2 3">
    <name type="scientific">Oleoguttula mirabilis</name>
    <dbReference type="NCBI Taxonomy" id="1507867"/>
    <lineage>
        <taxon>Eukaryota</taxon>
        <taxon>Fungi</taxon>
        <taxon>Dikarya</taxon>
        <taxon>Ascomycota</taxon>
        <taxon>Pezizomycotina</taxon>
        <taxon>Dothideomycetes</taxon>
        <taxon>Dothideomycetidae</taxon>
        <taxon>Mycosphaerellales</taxon>
        <taxon>Teratosphaeriaceae</taxon>
        <taxon>Oleoguttula</taxon>
    </lineage>
</organism>